<dbReference type="InterPro" id="IPR011993">
    <property type="entry name" value="PH-like_dom_sf"/>
</dbReference>
<comment type="caution">
    <text evidence="5">The sequence shown here is derived from an EMBL/GenBank/DDBJ whole genome shotgun (WGS) entry which is preliminary data.</text>
</comment>
<feature type="compositionally biased region" description="Basic and acidic residues" evidence="3">
    <location>
        <begin position="37"/>
        <end position="60"/>
    </location>
</feature>
<reference evidence="5" key="1">
    <citation type="submission" date="2020-02" db="EMBL/GenBank/DDBJ databases">
        <authorList>
            <person name="Lichtner F.J."/>
        </authorList>
    </citation>
    <scope>NUCLEOTIDE SEQUENCE</scope>
    <source>
        <strain evidence="5">G10</strain>
    </source>
</reference>
<keyword evidence="2" id="KW-0539">Nucleus</keyword>
<feature type="region of interest" description="Disordered" evidence="3">
    <location>
        <begin position="1"/>
        <end position="105"/>
    </location>
</feature>
<evidence type="ECO:0000256" key="3">
    <source>
        <dbReference type="SAM" id="MobiDB-lite"/>
    </source>
</evidence>
<feature type="domain" description="RanBD1" evidence="4">
    <location>
        <begin position="627"/>
        <end position="774"/>
    </location>
</feature>
<feature type="compositionally biased region" description="Basic and acidic residues" evidence="3">
    <location>
        <begin position="403"/>
        <end position="412"/>
    </location>
</feature>
<feature type="compositionally biased region" description="Basic and acidic residues" evidence="3">
    <location>
        <begin position="305"/>
        <end position="325"/>
    </location>
</feature>
<dbReference type="GO" id="GO:0005634">
    <property type="term" value="C:nucleus"/>
    <property type="evidence" value="ECO:0007669"/>
    <property type="project" value="UniProtKB-SubCell"/>
</dbReference>
<feature type="compositionally biased region" description="Basic and acidic residues" evidence="3">
    <location>
        <begin position="275"/>
        <end position="286"/>
    </location>
</feature>
<feature type="compositionally biased region" description="Basic and acidic residues" evidence="3">
    <location>
        <begin position="429"/>
        <end position="455"/>
    </location>
</feature>
<dbReference type="PANTHER" id="PTHR23138">
    <property type="entry name" value="RAN BINDING PROTEIN"/>
    <property type="match status" value="1"/>
</dbReference>
<keyword evidence="6" id="KW-1185">Reference proteome</keyword>
<protein>
    <recommendedName>
        <fullName evidence="4">RanBD1 domain-containing protein</fullName>
    </recommendedName>
</protein>
<evidence type="ECO:0000259" key="4">
    <source>
        <dbReference type="PROSITE" id="PS50196"/>
    </source>
</evidence>
<evidence type="ECO:0000256" key="1">
    <source>
        <dbReference type="ARBA" id="ARBA00004123"/>
    </source>
</evidence>
<dbReference type="SUPFAM" id="SSF50729">
    <property type="entry name" value="PH domain-like"/>
    <property type="match status" value="1"/>
</dbReference>
<organism evidence="5 6">
    <name type="scientific">Penicillium crustosum</name>
    <name type="common">Blue mold fungus</name>
    <dbReference type="NCBI Taxonomy" id="36656"/>
    <lineage>
        <taxon>Eukaryota</taxon>
        <taxon>Fungi</taxon>
        <taxon>Dikarya</taxon>
        <taxon>Ascomycota</taxon>
        <taxon>Pezizomycotina</taxon>
        <taxon>Eurotiomycetes</taxon>
        <taxon>Eurotiomycetidae</taxon>
        <taxon>Eurotiales</taxon>
        <taxon>Aspergillaceae</taxon>
        <taxon>Penicillium</taxon>
    </lineage>
</organism>
<dbReference type="Pfam" id="PF00638">
    <property type="entry name" value="Ran_BP1"/>
    <property type="match status" value="1"/>
</dbReference>
<feature type="compositionally biased region" description="Polar residues" evidence="3">
    <location>
        <begin position="71"/>
        <end position="81"/>
    </location>
</feature>
<dbReference type="PANTHER" id="PTHR23138:SF142">
    <property type="entry name" value="RAN-BINDING PROTEIN 3B-RELATED"/>
    <property type="match status" value="1"/>
</dbReference>
<name>A0A9P5L8S2_PENCR</name>
<sequence>MASASREQNSSAGALEAEQPKMDHKVTAQSPPSDNDSGERPVRQQLKETNLDSVGEKDGSARANRKRSFDNTDGANDTPPTKRSRECTPDNNSNHAGISKDSTTQDVSDIVLPKAPANTSVHNTLLSHNPIMSHIPETKVQFPLDFEIKISIAGSEQISRLTIPVEVGIKVTAGVVSLASPTSRSAEGESSKIHITIPSPKLIPPSGNPSTGPSSPGHLSPGHLSPGHPSSGHPSSGHPSSGHPSSGHPSSAHPSSAHSSSAHSSSAHSSSAHSSSEHPSSEHPSSEHPSSAQPSSEYPPLGEPSHWHRSIESYIHDDPSFHIYEEPESIGDSSSENSLPDYRSPEYKSSPPPDPCSPTDFNYPNPMVEIIDSNDSQSPQSLETTTGGNEDESSQTLKKKRSREQLEDDASKNSHTATDPAPGLTETTSDEKSTAEGQPEKKRPRDNSEERKAKVDQTFTASAFGKASAAPSPFAMPGTKSSSDASPFATSGASTTGFGALGSGFSAFGSAFPATSGKLTSFASPNAPTAFSGTAGKLTSFASANAPTSFSGTAGKLTSFASANAPTSFSGTAGKLPNFATPNTPFSFDQKLGADDSEEESDHDEVGEPSGTFVAEKPDSRFHEQTGMDPFLPLPPPWIPYMARDSFEREPPVETGEENESTEFTAKGKLYYFDDKKWKERGTGTFKLNLKTESNGKKSARIIMRADGALRVMLNSAVWHTMPFGDAKGSRPTTRDIYLASNEDDRVVSLLLRLGNEKQTGDLFDVLKDVMEKI</sequence>
<evidence type="ECO:0000256" key="2">
    <source>
        <dbReference type="ARBA" id="ARBA00023242"/>
    </source>
</evidence>
<dbReference type="AlphaFoldDB" id="A0A9P5L8S2"/>
<accession>A0A9P5L8S2</accession>
<comment type="subcellular location">
    <subcellularLocation>
        <location evidence="1">Nucleus</location>
    </subcellularLocation>
</comment>
<feature type="region of interest" description="Disordered" evidence="3">
    <location>
        <begin position="178"/>
        <end position="493"/>
    </location>
</feature>
<dbReference type="EMBL" id="JAAOZQ010000002">
    <property type="protein sequence ID" value="KAF7530222.1"/>
    <property type="molecule type" value="Genomic_DNA"/>
</dbReference>
<feature type="compositionally biased region" description="Acidic residues" evidence="3">
    <location>
        <begin position="595"/>
        <end position="607"/>
    </location>
</feature>
<dbReference type="Proteomes" id="UP000701341">
    <property type="component" value="Unassembled WGS sequence"/>
</dbReference>
<evidence type="ECO:0000313" key="5">
    <source>
        <dbReference type="EMBL" id="KAF7530222.1"/>
    </source>
</evidence>
<feature type="compositionally biased region" description="Polar residues" evidence="3">
    <location>
        <begin position="89"/>
        <end position="105"/>
    </location>
</feature>
<dbReference type="Gene3D" id="2.30.29.30">
    <property type="entry name" value="Pleckstrin-homology domain (PH domain)/Phosphotyrosine-binding domain (PTB)"/>
    <property type="match status" value="1"/>
</dbReference>
<dbReference type="InterPro" id="IPR000156">
    <property type="entry name" value="Ran_bind_dom"/>
</dbReference>
<dbReference type="SMART" id="SM00160">
    <property type="entry name" value="RanBD"/>
    <property type="match status" value="1"/>
</dbReference>
<gene>
    <name evidence="5" type="ORF">PCG10_003593</name>
</gene>
<feature type="compositionally biased region" description="Polar residues" evidence="3">
    <location>
        <begin position="373"/>
        <end position="388"/>
    </location>
</feature>
<feature type="compositionally biased region" description="Low complexity" evidence="3">
    <location>
        <begin position="287"/>
        <end position="296"/>
    </location>
</feature>
<dbReference type="InterPro" id="IPR045255">
    <property type="entry name" value="RanBP1-like"/>
</dbReference>
<dbReference type="PROSITE" id="PS50196">
    <property type="entry name" value="RANBD1"/>
    <property type="match status" value="1"/>
</dbReference>
<feature type="region of interest" description="Disordered" evidence="3">
    <location>
        <begin position="574"/>
        <end position="621"/>
    </location>
</feature>
<proteinExistence type="predicted"/>
<evidence type="ECO:0000313" key="6">
    <source>
        <dbReference type="Proteomes" id="UP000701341"/>
    </source>
</evidence>
<feature type="compositionally biased region" description="Polar residues" evidence="3">
    <location>
        <begin position="1"/>
        <end position="12"/>
    </location>
</feature>
<feature type="compositionally biased region" description="Low complexity" evidence="3">
    <location>
        <begin position="208"/>
        <end position="274"/>
    </location>
</feature>